<keyword evidence="2" id="KW-1185">Reference proteome</keyword>
<dbReference type="EMBL" id="CH902619">
    <property type="protein sequence ID" value="EDV37374.1"/>
    <property type="molecule type" value="Genomic_DNA"/>
</dbReference>
<dbReference type="OrthoDB" id="10326501at2759"/>
<dbReference type="Proteomes" id="UP000007801">
    <property type="component" value="Unassembled WGS sequence"/>
</dbReference>
<gene>
    <name evidence="1" type="primary">Dana\GF11448</name>
    <name evidence="1" type="synonym">dana_GLEANR_11505</name>
    <name evidence="1" type="ORF">GF11448</name>
</gene>
<dbReference type="OMA" id="WDVEENA"/>
<dbReference type="GeneID" id="6494312"/>
<proteinExistence type="predicted"/>
<reference evidence="1 2" key="1">
    <citation type="journal article" date="2007" name="Nature">
        <title>Evolution of genes and genomes on the Drosophila phylogeny.</title>
        <authorList>
            <consortium name="Drosophila 12 Genomes Consortium"/>
            <person name="Clark A.G."/>
            <person name="Eisen M.B."/>
            <person name="Smith D.R."/>
            <person name="Bergman C.M."/>
            <person name="Oliver B."/>
            <person name="Markow T.A."/>
            <person name="Kaufman T.C."/>
            <person name="Kellis M."/>
            <person name="Gelbart W."/>
            <person name="Iyer V.N."/>
            <person name="Pollard D.A."/>
            <person name="Sackton T.B."/>
            <person name="Larracuente A.M."/>
            <person name="Singh N.D."/>
            <person name="Abad J.P."/>
            <person name="Abt D.N."/>
            <person name="Adryan B."/>
            <person name="Aguade M."/>
            <person name="Akashi H."/>
            <person name="Anderson W.W."/>
            <person name="Aquadro C.F."/>
            <person name="Ardell D.H."/>
            <person name="Arguello R."/>
            <person name="Artieri C.G."/>
            <person name="Barbash D.A."/>
            <person name="Barker D."/>
            <person name="Barsanti P."/>
            <person name="Batterham P."/>
            <person name="Batzoglou S."/>
            <person name="Begun D."/>
            <person name="Bhutkar A."/>
            <person name="Blanco E."/>
            <person name="Bosak S.A."/>
            <person name="Bradley R.K."/>
            <person name="Brand A.D."/>
            <person name="Brent M.R."/>
            <person name="Brooks A.N."/>
            <person name="Brown R.H."/>
            <person name="Butlin R.K."/>
            <person name="Caggese C."/>
            <person name="Calvi B.R."/>
            <person name="Bernardo de Carvalho A."/>
            <person name="Caspi A."/>
            <person name="Castrezana S."/>
            <person name="Celniker S.E."/>
            <person name="Chang J.L."/>
            <person name="Chapple C."/>
            <person name="Chatterji S."/>
            <person name="Chinwalla A."/>
            <person name="Civetta A."/>
            <person name="Clifton S.W."/>
            <person name="Comeron J.M."/>
            <person name="Costello J.C."/>
            <person name="Coyne J.A."/>
            <person name="Daub J."/>
            <person name="David R.G."/>
            <person name="Delcher A.L."/>
            <person name="Delehaunty K."/>
            <person name="Do C.B."/>
            <person name="Ebling H."/>
            <person name="Edwards K."/>
            <person name="Eickbush T."/>
            <person name="Evans J.D."/>
            <person name="Filipski A."/>
            <person name="Findeiss S."/>
            <person name="Freyhult E."/>
            <person name="Fulton L."/>
            <person name="Fulton R."/>
            <person name="Garcia A.C."/>
            <person name="Gardiner A."/>
            <person name="Garfield D.A."/>
            <person name="Garvin B.E."/>
            <person name="Gibson G."/>
            <person name="Gilbert D."/>
            <person name="Gnerre S."/>
            <person name="Godfrey J."/>
            <person name="Good R."/>
            <person name="Gotea V."/>
            <person name="Gravely B."/>
            <person name="Greenberg A.J."/>
            <person name="Griffiths-Jones S."/>
            <person name="Gross S."/>
            <person name="Guigo R."/>
            <person name="Gustafson E.A."/>
            <person name="Haerty W."/>
            <person name="Hahn M.W."/>
            <person name="Halligan D.L."/>
            <person name="Halpern A.L."/>
            <person name="Halter G.M."/>
            <person name="Han M.V."/>
            <person name="Heger A."/>
            <person name="Hillier L."/>
            <person name="Hinrichs A.S."/>
            <person name="Holmes I."/>
            <person name="Hoskins R.A."/>
            <person name="Hubisz M.J."/>
            <person name="Hultmark D."/>
            <person name="Huntley M.A."/>
            <person name="Jaffe D.B."/>
            <person name="Jagadeeshan S."/>
            <person name="Jeck W.R."/>
            <person name="Johnson J."/>
            <person name="Jones C.D."/>
            <person name="Jordan W.C."/>
            <person name="Karpen G.H."/>
            <person name="Kataoka E."/>
            <person name="Keightley P.D."/>
            <person name="Kheradpour P."/>
            <person name="Kirkness E.F."/>
            <person name="Koerich L.B."/>
            <person name="Kristiansen K."/>
            <person name="Kudrna D."/>
            <person name="Kulathinal R.J."/>
            <person name="Kumar S."/>
            <person name="Kwok R."/>
            <person name="Lander E."/>
            <person name="Langley C.H."/>
            <person name="Lapoint R."/>
            <person name="Lazzaro B.P."/>
            <person name="Lee S.J."/>
            <person name="Levesque L."/>
            <person name="Li R."/>
            <person name="Lin C.F."/>
            <person name="Lin M.F."/>
            <person name="Lindblad-Toh K."/>
            <person name="Llopart A."/>
            <person name="Long M."/>
            <person name="Low L."/>
            <person name="Lozovsky E."/>
            <person name="Lu J."/>
            <person name="Luo M."/>
            <person name="Machado C.A."/>
            <person name="Makalowski W."/>
            <person name="Marzo M."/>
            <person name="Matsuda M."/>
            <person name="Matzkin L."/>
            <person name="McAllister B."/>
            <person name="McBride C.S."/>
            <person name="McKernan B."/>
            <person name="McKernan K."/>
            <person name="Mendez-Lago M."/>
            <person name="Minx P."/>
            <person name="Mollenhauer M.U."/>
            <person name="Montooth K."/>
            <person name="Mount S.M."/>
            <person name="Mu X."/>
            <person name="Myers E."/>
            <person name="Negre B."/>
            <person name="Newfeld S."/>
            <person name="Nielsen R."/>
            <person name="Noor M.A."/>
            <person name="O'Grady P."/>
            <person name="Pachter L."/>
            <person name="Papaceit M."/>
            <person name="Parisi M.J."/>
            <person name="Parisi M."/>
            <person name="Parts L."/>
            <person name="Pedersen J.S."/>
            <person name="Pesole G."/>
            <person name="Phillippy A.M."/>
            <person name="Ponting C.P."/>
            <person name="Pop M."/>
            <person name="Porcelli D."/>
            <person name="Powell J.R."/>
            <person name="Prohaska S."/>
            <person name="Pruitt K."/>
            <person name="Puig M."/>
            <person name="Quesneville H."/>
            <person name="Ram K.R."/>
            <person name="Rand D."/>
            <person name="Rasmussen M.D."/>
            <person name="Reed L.K."/>
            <person name="Reenan R."/>
            <person name="Reily A."/>
            <person name="Remington K.A."/>
            <person name="Rieger T.T."/>
            <person name="Ritchie M.G."/>
            <person name="Robin C."/>
            <person name="Rogers Y.H."/>
            <person name="Rohde C."/>
            <person name="Rozas J."/>
            <person name="Rubenfield M.J."/>
            <person name="Ruiz A."/>
            <person name="Russo S."/>
            <person name="Salzberg S.L."/>
            <person name="Sanchez-Gracia A."/>
            <person name="Saranga D.J."/>
            <person name="Sato H."/>
            <person name="Schaeffer S.W."/>
            <person name="Schatz M.C."/>
            <person name="Schlenke T."/>
            <person name="Schwartz R."/>
            <person name="Segarra C."/>
            <person name="Singh R.S."/>
            <person name="Sirot L."/>
            <person name="Sirota M."/>
            <person name="Sisneros N.B."/>
            <person name="Smith C.D."/>
            <person name="Smith T.F."/>
            <person name="Spieth J."/>
            <person name="Stage D.E."/>
            <person name="Stark A."/>
            <person name="Stephan W."/>
            <person name="Strausberg R.L."/>
            <person name="Strempel S."/>
            <person name="Sturgill D."/>
            <person name="Sutton G."/>
            <person name="Sutton G.G."/>
            <person name="Tao W."/>
            <person name="Teichmann S."/>
            <person name="Tobari Y.N."/>
            <person name="Tomimura Y."/>
            <person name="Tsolas J.M."/>
            <person name="Valente V.L."/>
            <person name="Venter E."/>
            <person name="Venter J.C."/>
            <person name="Vicario S."/>
            <person name="Vieira F.G."/>
            <person name="Vilella A.J."/>
            <person name="Villasante A."/>
            <person name="Walenz B."/>
            <person name="Wang J."/>
            <person name="Wasserman M."/>
            <person name="Watts T."/>
            <person name="Wilson D."/>
            <person name="Wilson R.K."/>
            <person name="Wing R.A."/>
            <person name="Wolfner M.F."/>
            <person name="Wong A."/>
            <person name="Wong G.K."/>
            <person name="Wu C.I."/>
            <person name="Wu G."/>
            <person name="Yamamoto D."/>
            <person name="Yang H.P."/>
            <person name="Yang S.P."/>
            <person name="Yorke J.A."/>
            <person name="Yoshida K."/>
            <person name="Zdobnov E."/>
            <person name="Zhang P."/>
            <person name="Zhang Y."/>
            <person name="Zimin A.V."/>
            <person name="Baldwin J."/>
            <person name="Abdouelleil A."/>
            <person name="Abdulkadir J."/>
            <person name="Abebe A."/>
            <person name="Abera B."/>
            <person name="Abreu J."/>
            <person name="Acer S.C."/>
            <person name="Aftuck L."/>
            <person name="Alexander A."/>
            <person name="An P."/>
            <person name="Anderson E."/>
            <person name="Anderson S."/>
            <person name="Arachi H."/>
            <person name="Azer M."/>
            <person name="Bachantsang P."/>
            <person name="Barry A."/>
            <person name="Bayul T."/>
            <person name="Berlin A."/>
            <person name="Bessette D."/>
            <person name="Bloom T."/>
            <person name="Blye J."/>
            <person name="Boguslavskiy L."/>
            <person name="Bonnet C."/>
            <person name="Boukhgalter B."/>
            <person name="Bourzgui I."/>
            <person name="Brown A."/>
            <person name="Cahill P."/>
            <person name="Channer S."/>
            <person name="Cheshatsang Y."/>
            <person name="Chuda L."/>
            <person name="Citroen M."/>
            <person name="Collymore A."/>
            <person name="Cooke P."/>
            <person name="Costello M."/>
            <person name="D'Aco K."/>
            <person name="Daza R."/>
            <person name="De Haan G."/>
            <person name="DeGray S."/>
            <person name="DeMaso C."/>
            <person name="Dhargay N."/>
            <person name="Dooley K."/>
            <person name="Dooley E."/>
            <person name="Doricent M."/>
            <person name="Dorje P."/>
            <person name="Dorjee K."/>
            <person name="Dupes A."/>
            <person name="Elong R."/>
            <person name="Falk J."/>
            <person name="Farina A."/>
            <person name="Faro S."/>
            <person name="Ferguson D."/>
            <person name="Fisher S."/>
            <person name="Foley C.D."/>
            <person name="Franke A."/>
            <person name="Friedrich D."/>
            <person name="Gadbois L."/>
            <person name="Gearin G."/>
            <person name="Gearin C.R."/>
            <person name="Giannoukos G."/>
            <person name="Goode T."/>
            <person name="Graham J."/>
            <person name="Grandbois E."/>
            <person name="Grewal S."/>
            <person name="Gyaltsen K."/>
            <person name="Hafez N."/>
            <person name="Hagos B."/>
            <person name="Hall J."/>
            <person name="Henson C."/>
            <person name="Hollinger A."/>
            <person name="Honan T."/>
            <person name="Huard M.D."/>
            <person name="Hughes L."/>
            <person name="Hurhula B."/>
            <person name="Husby M.E."/>
            <person name="Kamat A."/>
            <person name="Kanga B."/>
            <person name="Kashin S."/>
            <person name="Khazanovich D."/>
            <person name="Kisner P."/>
            <person name="Lance K."/>
            <person name="Lara M."/>
            <person name="Lee W."/>
            <person name="Lennon N."/>
            <person name="Letendre F."/>
            <person name="LeVine R."/>
            <person name="Lipovsky A."/>
            <person name="Liu X."/>
            <person name="Liu J."/>
            <person name="Liu S."/>
            <person name="Lokyitsang T."/>
            <person name="Lokyitsang Y."/>
            <person name="Lubonja R."/>
            <person name="Lui A."/>
            <person name="MacDonald P."/>
            <person name="Magnisalis V."/>
            <person name="Maru K."/>
            <person name="Matthews C."/>
            <person name="McCusker W."/>
            <person name="McDonough S."/>
            <person name="Mehta T."/>
            <person name="Meldrim J."/>
            <person name="Meneus L."/>
            <person name="Mihai O."/>
            <person name="Mihalev A."/>
            <person name="Mihova T."/>
            <person name="Mittelman R."/>
            <person name="Mlenga V."/>
            <person name="Montmayeur A."/>
            <person name="Mulrain L."/>
            <person name="Navidi A."/>
            <person name="Naylor J."/>
            <person name="Negash T."/>
            <person name="Nguyen T."/>
            <person name="Nguyen N."/>
            <person name="Nicol R."/>
            <person name="Norbu C."/>
            <person name="Norbu N."/>
            <person name="Novod N."/>
            <person name="O'Neill B."/>
            <person name="Osman S."/>
            <person name="Markiewicz E."/>
            <person name="Oyono O.L."/>
            <person name="Patti C."/>
            <person name="Phunkhang P."/>
            <person name="Pierre F."/>
            <person name="Priest M."/>
            <person name="Raghuraman S."/>
            <person name="Rege F."/>
            <person name="Reyes R."/>
            <person name="Rise C."/>
            <person name="Rogov P."/>
            <person name="Ross K."/>
            <person name="Ryan E."/>
            <person name="Settipalli S."/>
            <person name="Shea T."/>
            <person name="Sherpa N."/>
            <person name="Shi L."/>
            <person name="Shih D."/>
            <person name="Sparrow T."/>
            <person name="Spaulding J."/>
            <person name="Stalker J."/>
            <person name="Stange-Thomann N."/>
            <person name="Stavropoulos S."/>
            <person name="Stone C."/>
            <person name="Strader C."/>
            <person name="Tesfaye S."/>
            <person name="Thomson T."/>
            <person name="Thoulutsang Y."/>
            <person name="Thoulutsang D."/>
            <person name="Topham K."/>
            <person name="Topping I."/>
            <person name="Tsamla T."/>
            <person name="Vassiliev H."/>
            <person name="Vo A."/>
            <person name="Wangchuk T."/>
            <person name="Wangdi T."/>
            <person name="Weiand M."/>
            <person name="Wilkinson J."/>
            <person name="Wilson A."/>
            <person name="Yadav S."/>
            <person name="Young G."/>
            <person name="Yu Q."/>
            <person name="Zembek L."/>
            <person name="Zhong D."/>
            <person name="Zimmer A."/>
            <person name="Zwirko Z."/>
            <person name="Jaffe D.B."/>
            <person name="Alvarez P."/>
            <person name="Brockman W."/>
            <person name="Butler J."/>
            <person name="Chin C."/>
            <person name="Gnerre S."/>
            <person name="Grabherr M."/>
            <person name="Kleber M."/>
            <person name="Mauceli E."/>
            <person name="MacCallum I."/>
        </authorList>
    </citation>
    <scope>NUCLEOTIDE SEQUENCE [LARGE SCALE GENOMIC DNA]</scope>
    <source>
        <strain evidence="2">Tucson 14024-0371.13</strain>
    </source>
</reference>
<sequence>MEVMESPLFHLETPLDLPPCAAGFIWDVEENACLPDMGDISDVEIRAPVPDTRCAYGYYFQPVMKQCTRKKYTVTRGPGAISRWWQKIREKPTIPKYVHRPIPTREPPVYTGEYWKYHNFGRDHTHP</sequence>
<organism evidence="1 2">
    <name type="scientific">Drosophila ananassae</name>
    <name type="common">Fruit fly</name>
    <dbReference type="NCBI Taxonomy" id="7217"/>
    <lineage>
        <taxon>Eukaryota</taxon>
        <taxon>Metazoa</taxon>
        <taxon>Ecdysozoa</taxon>
        <taxon>Arthropoda</taxon>
        <taxon>Hexapoda</taxon>
        <taxon>Insecta</taxon>
        <taxon>Pterygota</taxon>
        <taxon>Neoptera</taxon>
        <taxon>Endopterygota</taxon>
        <taxon>Diptera</taxon>
        <taxon>Brachycera</taxon>
        <taxon>Muscomorpha</taxon>
        <taxon>Ephydroidea</taxon>
        <taxon>Drosophilidae</taxon>
        <taxon>Drosophila</taxon>
        <taxon>Sophophora</taxon>
    </lineage>
</organism>
<dbReference type="PhylomeDB" id="B3MCX2"/>
<dbReference type="AlphaFoldDB" id="B3MCX2"/>
<dbReference type="KEGG" id="dan:6494312"/>
<name>B3MCX2_DROAN</name>
<evidence type="ECO:0000313" key="2">
    <source>
        <dbReference type="Proteomes" id="UP000007801"/>
    </source>
</evidence>
<dbReference type="HOGENOM" id="CLU_1972752_0_0_1"/>
<evidence type="ECO:0000313" key="1">
    <source>
        <dbReference type="EMBL" id="EDV37374.1"/>
    </source>
</evidence>
<protein>
    <submittedName>
        <fullName evidence="1">Uncharacterized protein</fullName>
    </submittedName>
</protein>
<dbReference type="InParanoid" id="B3MCX2"/>
<accession>B3MCX2</accession>